<dbReference type="InterPro" id="IPR001296">
    <property type="entry name" value="Glyco_trans_1"/>
</dbReference>
<comment type="caution">
    <text evidence="4">The sequence shown here is derived from an EMBL/GenBank/DDBJ whole genome shotgun (WGS) entry which is preliminary data.</text>
</comment>
<protein>
    <submittedName>
        <fullName evidence="4">Glycosyltransferase family 4 protein</fullName>
        <ecNumber evidence="4">2.4.-.-</ecNumber>
    </submittedName>
</protein>
<organism evidence="4 5">
    <name type="scientific">Robertmurraya mangrovi</name>
    <dbReference type="NCBI Taxonomy" id="3098077"/>
    <lineage>
        <taxon>Bacteria</taxon>
        <taxon>Bacillati</taxon>
        <taxon>Bacillota</taxon>
        <taxon>Bacilli</taxon>
        <taxon>Bacillales</taxon>
        <taxon>Bacillaceae</taxon>
        <taxon>Robertmurraya</taxon>
    </lineage>
</organism>
<dbReference type="InterPro" id="IPR028098">
    <property type="entry name" value="Glyco_trans_4-like_N"/>
</dbReference>
<keyword evidence="4" id="KW-0328">Glycosyltransferase</keyword>
<evidence type="ECO:0000256" key="1">
    <source>
        <dbReference type="SAM" id="MobiDB-lite"/>
    </source>
</evidence>
<feature type="domain" description="Glycosyl transferase family 1" evidence="2">
    <location>
        <begin position="189"/>
        <end position="356"/>
    </location>
</feature>
<dbReference type="PANTHER" id="PTHR12526">
    <property type="entry name" value="GLYCOSYLTRANSFERASE"/>
    <property type="match status" value="1"/>
</dbReference>
<dbReference type="EC" id="2.4.-.-" evidence="4"/>
<evidence type="ECO:0000259" key="2">
    <source>
        <dbReference type="Pfam" id="PF00534"/>
    </source>
</evidence>
<dbReference type="RefSeq" id="WP_322447983.1">
    <property type="nucleotide sequence ID" value="NZ_JAXOFX010000015.1"/>
</dbReference>
<dbReference type="PANTHER" id="PTHR12526:SF638">
    <property type="entry name" value="SPORE COAT PROTEIN SA"/>
    <property type="match status" value="1"/>
</dbReference>
<keyword evidence="5" id="KW-1185">Reference proteome</keyword>
<feature type="compositionally biased region" description="Basic residues" evidence="1">
    <location>
        <begin position="489"/>
        <end position="505"/>
    </location>
</feature>
<feature type="region of interest" description="Disordered" evidence="1">
    <location>
        <begin position="480"/>
        <end position="505"/>
    </location>
</feature>
<evidence type="ECO:0000313" key="4">
    <source>
        <dbReference type="EMBL" id="MDZ5473691.1"/>
    </source>
</evidence>
<dbReference type="SUPFAM" id="SSF53756">
    <property type="entry name" value="UDP-Glycosyltransferase/glycogen phosphorylase"/>
    <property type="match status" value="1"/>
</dbReference>
<dbReference type="Gene3D" id="3.40.50.2000">
    <property type="entry name" value="Glycogen Phosphorylase B"/>
    <property type="match status" value="2"/>
</dbReference>
<dbReference type="Pfam" id="PF00534">
    <property type="entry name" value="Glycos_transf_1"/>
    <property type="match status" value="1"/>
</dbReference>
<feature type="domain" description="Glycosyltransferase subfamily 4-like N-terminal" evidence="3">
    <location>
        <begin position="22"/>
        <end position="169"/>
    </location>
</feature>
<name>A0ABU5J2Q1_9BACI</name>
<reference evidence="4 5" key="1">
    <citation type="submission" date="2023-11" db="EMBL/GenBank/DDBJ databases">
        <title>Bacillus jintuensis, isolated from a mudflat on the Beibu Gulf coast.</title>
        <authorList>
            <person name="Li M."/>
        </authorList>
    </citation>
    <scope>NUCLEOTIDE SEQUENCE [LARGE SCALE GENOMIC DNA]</scope>
    <source>
        <strain evidence="4 5">31A1R</strain>
    </source>
</reference>
<sequence length="528" mass="59276">MNILMICTEKLPVPPVLGGAIQTYIAGILPYLSKKHQITVLGTNHHTLPEDEIIDGVRYARIPGKLFEVYKEGVSRFVAANSFDLIHIFNRPRLILPVRQNAPQTKITLSMHNDMFFPEKMDPEEAEMAIKETSKIVTVSDYIGNVIKNLFPESATKIKTIYSGVDIDRFLPKNHPEMVKTRNSLLRAHGLEDKKVILFAGRLSRNKGVDKLVRAMAPLSKEFKNLALVIMGGNWFSENKVTDYVAYVRALAKRSPVPIITTGFISPDKIHEWFGAADLFVCTSVWQEPLARVHYEAMASGLPIVTTARGGNPEVILPMENGVVVDNPEDPNSFAVTIAKVLSNSALMTKMGSTGRDLALKNYTWKRVAEDVLNVWNSVNEGLIEESVTNTLNPVSNVNIELNDMESFGKWDHFEESSDDPLLTNRRQSIIGQSDKRQRLLHLLTTLKELTPSISKENTANSLSDSLNQILGNKAIKQSSPNLIQPSNKRNRNYLKTKPDKRNKKDSKLLDLIKDINMTINQNKKINE</sequence>
<dbReference type="EMBL" id="JAXOFX010000015">
    <property type="protein sequence ID" value="MDZ5473691.1"/>
    <property type="molecule type" value="Genomic_DNA"/>
</dbReference>
<dbReference type="Proteomes" id="UP001290455">
    <property type="component" value="Unassembled WGS sequence"/>
</dbReference>
<dbReference type="Pfam" id="PF13439">
    <property type="entry name" value="Glyco_transf_4"/>
    <property type="match status" value="1"/>
</dbReference>
<evidence type="ECO:0000259" key="3">
    <source>
        <dbReference type="Pfam" id="PF13439"/>
    </source>
</evidence>
<dbReference type="CDD" id="cd03801">
    <property type="entry name" value="GT4_PimA-like"/>
    <property type="match status" value="1"/>
</dbReference>
<gene>
    <name evidence="4" type="ORF">SM124_18395</name>
</gene>
<proteinExistence type="predicted"/>
<keyword evidence="4" id="KW-0808">Transferase</keyword>
<accession>A0ABU5J2Q1</accession>
<evidence type="ECO:0000313" key="5">
    <source>
        <dbReference type="Proteomes" id="UP001290455"/>
    </source>
</evidence>
<dbReference type="GO" id="GO:0016757">
    <property type="term" value="F:glycosyltransferase activity"/>
    <property type="evidence" value="ECO:0007669"/>
    <property type="project" value="UniProtKB-KW"/>
</dbReference>